<keyword evidence="2 7" id="KW-0812">Transmembrane</keyword>
<evidence type="ECO:0000256" key="7">
    <source>
        <dbReference type="SAM" id="Phobius"/>
    </source>
</evidence>
<name>A0A6H1TWD9_9CYAN</name>
<feature type="transmembrane region" description="Helical" evidence="7">
    <location>
        <begin position="40"/>
        <end position="62"/>
    </location>
</feature>
<evidence type="ECO:0000313" key="10">
    <source>
        <dbReference type="Proteomes" id="UP000500857"/>
    </source>
</evidence>
<reference evidence="9 10" key="1">
    <citation type="submission" date="2020-04" db="EMBL/GenBank/DDBJ databases">
        <authorList>
            <person name="Basu S."/>
            <person name="Maruthanayagam V."/>
            <person name="Chakraborty S."/>
            <person name="Pramanik A."/>
            <person name="Mukherjee J."/>
            <person name="Brink B."/>
        </authorList>
    </citation>
    <scope>NUCLEOTIDE SEQUENCE [LARGE SCALE GENOMIC DNA]</scope>
    <source>
        <strain evidence="9 10">AP17</strain>
    </source>
</reference>
<dbReference type="EMBL" id="CP051167">
    <property type="protein sequence ID" value="QIZ70904.1"/>
    <property type="molecule type" value="Genomic_DNA"/>
</dbReference>
<dbReference type="GO" id="GO:0005886">
    <property type="term" value="C:plasma membrane"/>
    <property type="evidence" value="ECO:0007669"/>
    <property type="project" value="InterPro"/>
</dbReference>
<gene>
    <name evidence="9" type="ORF">HCG48_10155</name>
</gene>
<protein>
    <submittedName>
        <fullName evidence="9">LapA family protein</fullName>
    </submittedName>
</protein>
<evidence type="ECO:0000256" key="2">
    <source>
        <dbReference type="ARBA" id="ARBA00022692"/>
    </source>
</evidence>
<feature type="domain" description="Lipopolysaccharide assembly protein A" evidence="8">
    <location>
        <begin position="22"/>
        <end position="92"/>
    </location>
</feature>
<dbReference type="RefSeq" id="WP_168569059.1">
    <property type="nucleotide sequence ID" value="NZ_CP051167.1"/>
</dbReference>
<evidence type="ECO:0000256" key="5">
    <source>
        <dbReference type="SAM" id="Coils"/>
    </source>
</evidence>
<evidence type="ECO:0000256" key="1">
    <source>
        <dbReference type="ARBA" id="ARBA00022475"/>
    </source>
</evidence>
<keyword evidence="10" id="KW-1185">Reference proteome</keyword>
<keyword evidence="4 7" id="KW-0472">Membrane</keyword>
<evidence type="ECO:0000256" key="3">
    <source>
        <dbReference type="ARBA" id="ARBA00022989"/>
    </source>
</evidence>
<organism evidence="9 10">
    <name type="scientific">Oxynema aestuarii AP17</name>
    <dbReference type="NCBI Taxonomy" id="2064643"/>
    <lineage>
        <taxon>Bacteria</taxon>
        <taxon>Bacillati</taxon>
        <taxon>Cyanobacteriota</taxon>
        <taxon>Cyanophyceae</taxon>
        <taxon>Oscillatoriophycideae</taxon>
        <taxon>Oscillatoriales</taxon>
        <taxon>Oscillatoriaceae</taxon>
        <taxon>Oxynema</taxon>
        <taxon>Oxynema aestuarii</taxon>
    </lineage>
</organism>
<sequence length="142" mass="15865">MKAFNFSLIFLLCLALVLFSLENSQPTAIAIVRGVEVEAPLAVELIFAMGIGAVLVWLFALLSKLQRYLEARQDLRAIRQRDERIEQLEQDLQAFQQNQNNAQNTETLASENTPQLLPAEEEAASDNAKQEAIAVKNIDRPA</sequence>
<evidence type="ECO:0000259" key="8">
    <source>
        <dbReference type="Pfam" id="PF06305"/>
    </source>
</evidence>
<evidence type="ECO:0000256" key="6">
    <source>
        <dbReference type="SAM" id="MobiDB-lite"/>
    </source>
</evidence>
<evidence type="ECO:0000313" key="9">
    <source>
        <dbReference type="EMBL" id="QIZ70904.1"/>
    </source>
</evidence>
<dbReference type="InterPro" id="IPR010445">
    <property type="entry name" value="LapA_dom"/>
</dbReference>
<keyword evidence="5" id="KW-0175">Coiled coil</keyword>
<proteinExistence type="predicted"/>
<evidence type="ECO:0000256" key="4">
    <source>
        <dbReference type="ARBA" id="ARBA00023136"/>
    </source>
</evidence>
<dbReference type="KEGG" id="oxy:HCG48_10155"/>
<feature type="region of interest" description="Disordered" evidence="6">
    <location>
        <begin position="120"/>
        <end position="142"/>
    </location>
</feature>
<feature type="coiled-coil region" evidence="5">
    <location>
        <begin position="78"/>
        <end position="105"/>
    </location>
</feature>
<keyword evidence="1" id="KW-1003">Cell membrane</keyword>
<dbReference type="AlphaFoldDB" id="A0A6H1TWD9"/>
<dbReference type="Pfam" id="PF06305">
    <property type="entry name" value="LapA_dom"/>
    <property type="match status" value="1"/>
</dbReference>
<keyword evidence="3 7" id="KW-1133">Transmembrane helix</keyword>
<dbReference type="Proteomes" id="UP000500857">
    <property type="component" value="Chromosome"/>
</dbReference>
<accession>A0A6H1TWD9</accession>